<keyword evidence="7" id="KW-0574">Periplasm</keyword>
<feature type="binding site" description="covalent" evidence="11">
    <location>
        <position position="219"/>
    </location>
    <ligand>
        <name>heme c</name>
        <dbReference type="ChEBI" id="CHEBI:61717"/>
        <label>2</label>
    </ligand>
</feature>
<comment type="subcellular location">
    <subcellularLocation>
        <location evidence="1">Periplasm</location>
    </subcellularLocation>
</comment>
<gene>
    <name evidence="15" type="ORF">SE37_11370</name>
</gene>
<feature type="binding site" description="axial binding residue" evidence="12">
    <location>
        <position position="93"/>
    </location>
    <ligand>
        <name>heme c</name>
        <dbReference type="ChEBI" id="CHEBI:61717"/>
        <label>1</label>
    </ligand>
    <ligandPart>
        <name>Fe</name>
        <dbReference type="ChEBI" id="CHEBI:18248"/>
    </ligandPart>
</feature>
<evidence type="ECO:0000256" key="5">
    <source>
        <dbReference type="ARBA" id="ARBA00022723"/>
    </source>
</evidence>
<evidence type="ECO:0000256" key="13">
    <source>
        <dbReference type="SAM" id="SignalP"/>
    </source>
</evidence>
<evidence type="ECO:0000256" key="3">
    <source>
        <dbReference type="ARBA" id="ARBA00022559"/>
    </source>
</evidence>
<dbReference type="GO" id="GO:0020037">
    <property type="term" value="F:heme binding"/>
    <property type="evidence" value="ECO:0007669"/>
    <property type="project" value="InterPro"/>
</dbReference>
<dbReference type="RefSeq" id="WP_039646434.1">
    <property type="nucleotide sequence ID" value="NZ_JXBL01000001.1"/>
</dbReference>
<dbReference type="InterPro" id="IPR036909">
    <property type="entry name" value="Cyt_c-like_dom_sf"/>
</dbReference>
<feature type="domain" description="Cytochrome c" evidence="14">
    <location>
        <begin position="51"/>
        <end position="182"/>
    </location>
</feature>
<evidence type="ECO:0000259" key="14">
    <source>
        <dbReference type="PROSITE" id="PS51007"/>
    </source>
</evidence>
<dbReference type="GO" id="GO:0042597">
    <property type="term" value="C:periplasmic space"/>
    <property type="evidence" value="ECO:0007669"/>
    <property type="project" value="UniProtKB-SubCell"/>
</dbReference>
<keyword evidence="4 11" id="KW-0349">Heme</keyword>
<dbReference type="PIRSF" id="PIRSF000294">
    <property type="entry name" value="Cytochrome-c_peroxidase"/>
    <property type="match status" value="1"/>
</dbReference>
<feature type="signal peptide" evidence="13">
    <location>
        <begin position="1"/>
        <end position="21"/>
    </location>
</feature>
<keyword evidence="16" id="KW-1185">Reference proteome</keyword>
<evidence type="ECO:0000256" key="1">
    <source>
        <dbReference type="ARBA" id="ARBA00004418"/>
    </source>
</evidence>
<protein>
    <submittedName>
        <fullName evidence="15">Cytochrome C peroxidase</fullName>
    </submittedName>
</protein>
<dbReference type="GO" id="GO:0004130">
    <property type="term" value="F:cytochrome-c peroxidase activity"/>
    <property type="evidence" value="ECO:0007669"/>
    <property type="project" value="TreeGrafter"/>
</dbReference>
<evidence type="ECO:0000313" key="16">
    <source>
        <dbReference type="Proteomes" id="UP000031433"/>
    </source>
</evidence>
<dbReference type="InterPro" id="IPR009056">
    <property type="entry name" value="Cyt_c-like_dom"/>
</dbReference>
<evidence type="ECO:0000256" key="4">
    <source>
        <dbReference type="ARBA" id="ARBA00022617"/>
    </source>
</evidence>
<dbReference type="FunFam" id="1.10.760.10:FF:000004">
    <property type="entry name" value="Cytochrome c peroxidase"/>
    <property type="match status" value="1"/>
</dbReference>
<dbReference type="Pfam" id="PF03150">
    <property type="entry name" value="CCP_MauG"/>
    <property type="match status" value="1"/>
</dbReference>
<dbReference type="EMBL" id="JXBL01000001">
    <property type="protein sequence ID" value="KIE43190.1"/>
    <property type="molecule type" value="Genomic_DNA"/>
</dbReference>
<evidence type="ECO:0000256" key="8">
    <source>
        <dbReference type="ARBA" id="ARBA00022982"/>
    </source>
</evidence>
<keyword evidence="9" id="KW-0560">Oxidoreductase</keyword>
<feature type="binding site" description="axial binding residue" evidence="12">
    <location>
        <position position="297"/>
    </location>
    <ligand>
        <name>heme c</name>
        <dbReference type="ChEBI" id="CHEBI:61717"/>
        <label>2</label>
    </ligand>
    <ligandPart>
        <name>Fe</name>
        <dbReference type="ChEBI" id="CHEBI:18248"/>
    </ligandPart>
</feature>
<keyword evidence="3 15" id="KW-0575">Peroxidase</keyword>
<feature type="binding site" description="axial binding residue" evidence="12">
    <location>
        <position position="77"/>
    </location>
    <ligand>
        <name>heme c</name>
        <dbReference type="ChEBI" id="CHEBI:61717"/>
        <label>1</label>
    </ligand>
    <ligandPart>
        <name>Fe</name>
        <dbReference type="ChEBI" id="CHEBI:18248"/>
    </ligandPart>
</feature>
<keyword evidence="8" id="KW-0249">Electron transport</keyword>
<comment type="cofactor">
    <cofactor evidence="11">
        <name>heme</name>
        <dbReference type="ChEBI" id="CHEBI:30413"/>
    </cofactor>
    <text evidence="11">Binds 2 heme groups.</text>
</comment>
<sequence>MKQLSVSFAVLCAVATSQAFAADELQQRAQGLFKPVPAKAPVLKGNPASPVKVELGKMLYFEPRLSASHLISCNTCHNVGLGGGDLQATSTGHGWQKGPRNAPTVLNSVFNTAQFWDGRAKDLAEQAKGPVQASVEMNNTPDQVVTTLNSIPDYVALFKKAFPGEKDPVTFDNMAKAIEVFEATLITPDSPFDQYLKGKKKALDGKQTAGLKLFLDKGCVACHGGLNLGGTGYFPFGVVEKPAENILPLGDKGRFAVTNTAKDEYVFRAPSLRNVAITYPYFHSGVVWSLKEAVAVMGSAQFGIKLSDDETEAIAAFLGSLTGKQPKVVYPIMPASTDATPRPRL</sequence>
<dbReference type="GO" id="GO:0046872">
    <property type="term" value="F:metal ion binding"/>
    <property type="evidence" value="ECO:0007669"/>
    <property type="project" value="UniProtKB-KW"/>
</dbReference>
<keyword evidence="5 12" id="KW-0479">Metal-binding</keyword>
<dbReference type="Gene3D" id="1.10.760.10">
    <property type="entry name" value="Cytochrome c-like domain"/>
    <property type="match status" value="2"/>
</dbReference>
<name>A0A0C1U652_9BACT</name>
<feature type="binding site" description="covalent" evidence="11">
    <location>
        <position position="222"/>
    </location>
    <ligand>
        <name>heme c</name>
        <dbReference type="ChEBI" id="CHEBI:61717"/>
        <label>2</label>
    </ligand>
</feature>
<dbReference type="Pfam" id="PF00034">
    <property type="entry name" value="Cytochrom_C"/>
    <property type="match status" value="1"/>
</dbReference>
<feature type="chain" id="PRO_5002139232" evidence="13">
    <location>
        <begin position="22"/>
        <end position="345"/>
    </location>
</feature>
<comment type="caution">
    <text evidence="15">The sequence shown here is derived from an EMBL/GenBank/DDBJ whole genome shotgun (WGS) entry which is preliminary data.</text>
</comment>
<feature type="binding site" description="covalent" evidence="11">
    <location>
        <position position="73"/>
    </location>
    <ligand>
        <name>heme c</name>
        <dbReference type="ChEBI" id="CHEBI:61717"/>
        <label>1</label>
    </ligand>
</feature>
<dbReference type="SUPFAM" id="SSF46626">
    <property type="entry name" value="Cytochrome c"/>
    <property type="match status" value="2"/>
</dbReference>
<dbReference type="PROSITE" id="PS51007">
    <property type="entry name" value="CYTC"/>
    <property type="match status" value="2"/>
</dbReference>
<keyword evidence="6 13" id="KW-0732">Signal</keyword>
<organism evidence="15 16">
    <name type="scientific">Geobacter soli</name>
    <dbReference type="NCBI Taxonomy" id="1510391"/>
    <lineage>
        <taxon>Bacteria</taxon>
        <taxon>Pseudomonadati</taxon>
        <taxon>Thermodesulfobacteriota</taxon>
        <taxon>Desulfuromonadia</taxon>
        <taxon>Geobacterales</taxon>
        <taxon>Geobacteraceae</taxon>
        <taxon>Geobacter</taxon>
    </lineage>
</organism>
<feature type="binding site" description="covalent" evidence="11">
    <location>
        <position position="76"/>
    </location>
    <ligand>
        <name>heme c</name>
        <dbReference type="ChEBI" id="CHEBI:61717"/>
        <label>1</label>
    </ligand>
</feature>
<accession>A0A0C1U652</accession>
<dbReference type="InterPro" id="IPR004852">
    <property type="entry name" value="Di-haem_cyt_c_peroxidsae"/>
</dbReference>
<dbReference type="PANTHER" id="PTHR30600">
    <property type="entry name" value="CYTOCHROME C PEROXIDASE-RELATED"/>
    <property type="match status" value="1"/>
</dbReference>
<evidence type="ECO:0000256" key="7">
    <source>
        <dbReference type="ARBA" id="ARBA00022764"/>
    </source>
</evidence>
<dbReference type="InterPro" id="IPR026259">
    <property type="entry name" value="MauG/Cytc_peroxidase"/>
</dbReference>
<dbReference type="PANTHER" id="PTHR30600:SF7">
    <property type="entry name" value="CYTOCHROME C PEROXIDASE-RELATED"/>
    <property type="match status" value="1"/>
</dbReference>
<comment type="PTM">
    <text evidence="11">Binds 2 heme groups per subunit.</text>
</comment>
<dbReference type="Proteomes" id="UP000031433">
    <property type="component" value="Unassembled WGS sequence"/>
</dbReference>
<reference evidence="15 16" key="1">
    <citation type="submission" date="2015-01" db="EMBL/GenBank/DDBJ databases">
        <title>Genome sequence of the anaerobic bacterium Geobacter soli GSS01, a dissimilatory Fe(III) reducer from soil.</title>
        <authorList>
            <person name="Yang G."/>
            <person name="Zhou S."/>
        </authorList>
    </citation>
    <scope>NUCLEOTIDE SEQUENCE [LARGE SCALE GENOMIC DNA]</scope>
    <source>
        <strain evidence="15 16">GSS01</strain>
    </source>
</reference>
<evidence type="ECO:0000256" key="6">
    <source>
        <dbReference type="ARBA" id="ARBA00022729"/>
    </source>
</evidence>
<dbReference type="GO" id="GO:0009055">
    <property type="term" value="F:electron transfer activity"/>
    <property type="evidence" value="ECO:0007669"/>
    <property type="project" value="InterPro"/>
</dbReference>
<evidence type="ECO:0000313" key="15">
    <source>
        <dbReference type="EMBL" id="KIE43190.1"/>
    </source>
</evidence>
<evidence type="ECO:0000256" key="12">
    <source>
        <dbReference type="PIRSR" id="PIRSR000294-2"/>
    </source>
</evidence>
<proteinExistence type="predicted"/>
<evidence type="ECO:0000256" key="9">
    <source>
        <dbReference type="ARBA" id="ARBA00023002"/>
    </source>
</evidence>
<evidence type="ECO:0000256" key="11">
    <source>
        <dbReference type="PIRSR" id="PIRSR000294-1"/>
    </source>
</evidence>
<evidence type="ECO:0000256" key="10">
    <source>
        <dbReference type="ARBA" id="ARBA00023004"/>
    </source>
</evidence>
<feature type="binding site" description="axial binding residue" evidence="12">
    <location>
        <position position="223"/>
    </location>
    <ligand>
        <name>heme c</name>
        <dbReference type="ChEBI" id="CHEBI:61717"/>
        <label>2</label>
    </ligand>
    <ligandPart>
        <name>Fe</name>
        <dbReference type="ChEBI" id="CHEBI:18248"/>
    </ligandPart>
</feature>
<evidence type="ECO:0000256" key="2">
    <source>
        <dbReference type="ARBA" id="ARBA00022448"/>
    </source>
</evidence>
<keyword evidence="10 12" id="KW-0408">Iron</keyword>
<feature type="domain" description="Cytochrome c" evidence="14">
    <location>
        <begin position="205"/>
        <end position="322"/>
    </location>
</feature>
<keyword evidence="2" id="KW-0813">Transport</keyword>
<dbReference type="AlphaFoldDB" id="A0A0C1U652"/>
<dbReference type="InterPro" id="IPR051395">
    <property type="entry name" value="Cytochrome_c_Peroxidase/MauG"/>
</dbReference>